<feature type="domain" description="Sulfatase N-terminal" evidence="7">
    <location>
        <begin position="21"/>
        <end position="309"/>
    </location>
</feature>
<evidence type="ECO:0000256" key="1">
    <source>
        <dbReference type="ARBA" id="ARBA00008779"/>
    </source>
</evidence>
<dbReference type="RefSeq" id="WP_184343313.1">
    <property type="nucleotide sequence ID" value="NZ_JACHIG010000012.1"/>
</dbReference>
<proteinExistence type="inferred from homology"/>
<sequence length="494" mass="54049">MSLPRLLACLLLCISNAAAAPNVILFIADDVSYDDLGCYGNTAARTPNIDKLAAKGRRFDEAILVASSCSPSRSSVITGRYPHNNGRASELHQPIAAHLPWFPRLLRDAGWYTALVGKHHMTSDTPAAGEQPQPEPFNLVDAGNEPGNKGGHATWVKTVQQRPKDKPFFFWFASLDAHRAWDADKDWKADLYGPKHDPAKVIVPPYLNDDAATRDDLASYYNEITRWDYFIGLVVAELEKEGTLDNTLIMIMADNGRPFPRAKTRLHDSGMKTPFIAHWPKGIAKAGTPTQSLISSIDIAPTVLSLAGVAVPPTMQGLSFAPVLADPAATPRKYAFSEHNWHDYEAHGRSVRSEGFLYIVNSRPDLAWQGPADSVHSPSFQSLRAVRDAGKLTPAQADVFLSPRPTVELYRTDADPLQLHNLADDANYASVKARLAKAMTEWTTATGDSAPANLSKDSFDRETGNKLKLKEADYRGTPAGRDKDAAHINAPGPR</sequence>
<name>A0A7W8DM25_9BACT</name>
<dbReference type="GO" id="GO:0046872">
    <property type="term" value="F:metal ion binding"/>
    <property type="evidence" value="ECO:0007669"/>
    <property type="project" value="UniProtKB-KW"/>
</dbReference>
<keyword evidence="6" id="KW-0732">Signal</keyword>
<evidence type="ECO:0000259" key="7">
    <source>
        <dbReference type="Pfam" id="PF00884"/>
    </source>
</evidence>
<dbReference type="PANTHER" id="PTHR42693">
    <property type="entry name" value="ARYLSULFATASE FAMILY MEMBER"/>
    <property type="match status" value="1"/>
</dbReference>
<protein>
    <submittedName>
        <fullName evidence="8">Arylsulfatase A-like enzyme</fullName>
    </submittedName>
</protein>
<evidence type="ECO:0000256" key="2">
    <source>
        <dbReference type="ARBA" id="ARBA00022723"/>
    </source>
</evidence>
<dbReference type="CDD" id="cd16027">
    <property type="entry name" value="SGSH"/>
    <property type="match status" value="1"/>
</dbReference>
<dbReference type="PROSITE" id="PS00523">
    <property type="entry name" value="SULFATASE_1"/>
    <property type="match status" value="1"/>
</dbReference>
<keyword evidence="4" id="KW-0106">Calcium</keyword>
<feature type="signal peptide" evidence="6">
    <location>
        <begin position="1"/>
        <end position="19"/>
    </location>
</feature>
<dbReference type="AlphaFoldDB" id="A0A7W8DM25"/>
<dbReference type="InterPro" id="IPR017850">
    <property type="entry name" value="Alkaline_phosphatase_core_sf"/>
</dbReference>
<dbReference type="EMBL" id="JACHIG010000012">
    <property type="protein sequence ID" value="MBB5034984.1"/>
    <property type="molecule type" value="Genomic_DNA"/>
</dbReference>
<keyword evidence="3" id="KW-0378">Hydrolase</keyword>
<dbReference type="SUPFAM" id="SSF53649">
    <property type="entry name" value="Alkaline phosphatase-like"/>
    <property type="match status" value="1"/>
</dbReference>
<dbReference type="InterPro" id="IPR050738">
    <property type="entry name" value="Sulfatase"/>
</dbReference>
<dbReference type="PANTHER" id="PTHR42693:SF53">
    <property type="entry name" value="ENDO-4-O-SULFATASE"/>
    <property type="match status" value="1"/>
</dbReference>
<comment type="similarity">
    <text evidence="1">Belongs to the sulfatase family.</text>
</comment>
<reference evidence="8 9" key="1">
    <citation type="submission" date="2020-08" db="EMBL/GenBank/DDBJ databases">
        <title>Genomic Encyclopedia of Type Strains, Phase IV (KMG-IV): sequencing the most valuable type-strain genomes for metagenomic binning, comparative biology and taxonomic classification.</title>
        <authorList>
            <person name="Goeker M."/>
        </authorList>
    </citation>
    <scope>NUCLEOTIDE SEQUENCE [LARGE SCALE GENOMIC DNA]</scope>
    <source>
        <strain evidence="8 9">DSM 12252</strain>
    </source>
</reference>
<dbReference type="Pfam" id="PF00884">
    <property type="entry name" value="Sulfatase"/>
    <property type="match status" value="1"/>
</dbReference>
<evidence type="ECO:0000313" key="9">
    <source>
        <dbReference type="Proteomes" id="UP000590740"/>
    </source>
</evidence>
<comment type="caution">
    <text evidence="8">The sequence shown here is derived from an EMBL/GenBank/DDBJ whole genome shotgun (WGS) entry which is preliminary data.</text>
</comment>
<evidence type="ECO:0000313" key="8">
    <source>
        <dbReference type="EMBL" id="MBB5034984.1"/>
    </source>
</evidence>
<evidence type="ECO:0000256" key="5">
    <source>
        <dbReference type="SAM" id="MobiDB-lite"/>
    </source>
</evidence>
<dbReference type="Proteomes" id="UP000590740">
    <property type="component" value="Unassembled WGS sequence"/>
</dbReference>
<evidence type="ECO:0000256" key="6">
    <source>
        <dbReference type="SAM" id="SignalP"/>
    </source>
</evidence>
<keyword evidence="9" id="KW-1185">Reference proteome</keyword>
<feature type="compositionally biased region" description="Basic and acidic residues" evidence="5">
    <location>
        <begin position="457"/>
        <end position="486"/>
    </location>
</feature>
<organism evidence="8 9">
    <name type="scientific">Prosthecobacter vanneervenii</name>
    <dbReference type="NCBI Taxonomy" id="48466"/>
    <lineage>
        <taxon>Bacteria</taxon>
        <taxon>Pseudomonadati</taxon>
        <taxon>Verrucomicrobiota</taxon>
        <taxon>Verrucomicrobiia</taxon>
        <taxon>Verrucomicrobiales</taxon>
        <taxon>Verrucomicrobiaceae</taxon>
        <taxon>Prosthecobacter</taxon>
    </lineage>
</organism>
<dbReference type="GO" id="GO:0004065">
    <property type="term" value="F:arylsulfatase activity"/>
    <property type="evidence" value="ECO:0007669"/>
    <property type="project" value="TreeGrafter"/>
</dbReference>
<dbReference type="InterPro" id="IPR000917">
    <property type="entry name" value="Sulfatase_N"/>
</dbReference>
<dbReference type="Gene3D" id="3.40.720.10">
    <property type="entry name" value="Alkaline Phosphatase, subunit A"/>
    <property type="match status" value="1"/>
</dbReference>
<keyword evidence="2" id="KW-0479">Metal-binding</keyword>
<dbReference type="InterPro" id="IPR024607">
    <property type="entry name" value="Sulfatase_CS"/>
</dbReference>
<evidence type="ECO:0000256" key="4">
    <source>
        <dbReference type="ARBA" id="ARBA00022837"/>
    </source>
</evidence>
<gene>
    <name evidence="8" type="ORF">HNQ65_004592</name>
</gene>
<accession>A0A7W8DM25</accession>
<feature type="region of interest" description="Disordered" evidence="5">
    <location>
        <begin position="446"/>
        <end position="494"/>
    </location>
</feature>
<evidence type="ECO:0000256" key="3">
    <source>
        <dbReference type="ARBA" id="ARBA00022801"/>
    </source>
</evidence>
<feature type="chain" id="PRO_5030909210" evidence="6">
    <location>
        <begin position="20"/>
        <end position="494"/>
    </location>
</feature>